<dbReference type="Pfam" id="PF23282">
    <property type="entry name" value="WHD_ROQ1"/>
    <property type="match status" value="1"/>
</dbReference>
<accession>A0ABD3KMX8</accession>
<evidence type="ECO:0000256" key="3">
    <source>
        <dbReference type="ARBA" id="ARBA00022821"/>
    </source>
</evidence>
<dbReference type="SUPFAM" id="SSF46785">
    <property type="entry name" value="Winged helix' DNA-binding domain"/>
    <property type="match status" value="1"/>
</dbReference>
<dbReference type="InterPro" id="IPR002182">
    <property type="entry name" value="NB-ARC"/>
</dbReference>
<comment type="caution">
    <text evidence="6">The sequence shown here is derived from an EMBL/GenBank/DDBJ whole genome shotgun (WGS) entry which is preliminary data.</text>
</comment>
<dbReference type="PANTHER" id="PTHR11017">
    <property type="entry name" value="LEUCINE-RICH REPEAT-CONTAINING PROTEIN"/>
    <property type="match status" value="1"/>
</dbReference>
<evidence type="ECO:0000259" key="5">
    <source>
        <dbReference type="PROSITE" id="PS50104"/>
    </source>
</evidence>
<dbReference type="InterPro" id="IPR000157">
    <property type="entry name" value="TIR_dom"/>
</dbReference>
<evidence type="ECO:0000256" key="2">
    <source>
        <dbReference type="ARBA" id="ARBA00022737"/>
    </source>
</evidence>
<keyword evidence="1" id="KW-0433">Leucine-rich repeat</keyword>
<dbReference type="InterPro" id="IPR036390">
    <property type="entry name" value="WH_DNA-bd_sf"/>
</dbReference>
<organism evidence="6 7">
    <name type="scientific">Eucalyptus globulus</name>
    <name type="common">Tasmanian blue gum</name>
    <dbReference type="NCBI Taxonomy" id="34317"/>
    <lineage>
        <taxon>Eukaryota</taxon>
        <taxon>Viridiplantae</taxon>
        <taxon>Streptophyta</taxon>
        <taxon>Embryophyta</taxon>
        <taxon>Tracheophyta</taxon>
        <taxon>Spermatophyta</taxon>
        <taxon>Magnoliopsida</taxon>
        <taxon>eudicotyledons</taxon>
        <taxon>Gunneridae</taxon>
        <taxon>Pentapetalae</taxon>
        <taxon>rosids</taxon>
        <taxon>malvids</taxon>
        <taxon>Myrtales</taxon>
        <taxon>Myrtaceae</taxon>
        <taxon>Myrtoideae</taxon>
        <taxon>Eucalypteae</taxon>
        <taxon>Eucalyptus</taxon>
    </lineage>
</organism>
<dbReference type="SUPFAM" id="SSF52200">
    <property type="entry name" value="Toll/Interleukin receptor TIR domain"/>
    <property type="match status" value="1"/>
</dbReference>
<dbReference type="Gene3D" id="3.40.50.10140">
    <property type="entry name" value="Toll/interleukin-1 receptor homology (TIR) domain"/>
    <property type="match status" value="1"/>
</dbReference>
<dbReference type="InterPro" id="IPR044974">
    <property type="entry name" value="Disease_R_plants"/>
</dbReference>
<dbReference type="EMBL" id="JBJKBG010000005">
    <property type="protein sequence ID" value="KAL3739694.1"/>
    <property type="molecule type" value="Genomic_DNA"/>
</dbReference>
<evidence type="ECO:0000256" key="1">
    <source>
        <dbReference type="ARBA" id="ARBA00022614"/>
    </source>
</evidence>
<dbReference type="Gene3D" id="3.40.50.300">
    <property type="entry name" value="P-loop containing nucleotide triphosphate hydrolases"/>
    <property type="match status" value="1"/>
</dbReference>
<evidence type="ECO:0000313" key="7">
    <source>
        <dbReference type="Proteomes" id="UP001634007"/>
    </source>
</evidence>
<proteinExistence type="predicted"/>
<evidence type="ECO:0000313" key="6">
    <source>
        <dbReference type="EMBL" id="KAL3739694.1"/>
    </source>
</evidence>
<gene>
    <name evidence="6" type="ORF">ACJRO7_021025</name>
</gene>
<dbReference type="InterPro" id="IPR035897">
    <property type="entry name" value="Toll_tir_struct_dom_sf"/>
</dbReference>
<dbReference type="AlphaFoldDB" id="A0ABD3KMX8"/>
<dbReference type="PANTHER" id="PTHR11017:SF292">
    <property type="entry name" value="AAA+ ATPASE DOMAIN-CONTAINING PROTEIN"/>
    <property type="match status" value="1"/>
</dbReference>
<keyword evidence="7" id="KW-1185">Reference proteome</keyword>
<dbReference type="FunFam" id="3.40.50.10140:FF:000007">
    <property type="entry name" value="Disease resistance protein (TIR-NBS-LRR class)"/>
    <property type="match status" value="1"/>
</dbReference>
<dbReference type="Gene3D" id="1.10.8.430">
    <property type="entry name" value="Helical domain of apoptotic protease-activating factors"/>
    <property type="match status" value="1"/>
</dbReference>
<dbReference type="SMART" id="SM00255">
    <property type="entry name" value="TIR"/>
    <property type="match status" value="1"/>
</dbReference>
<dbReference type="InterPro" id="IPR027417">
    <property type="entry name" value="P-loop_NTPase"/>
</dbReference>
<reference evidence="6 7" key="1">
    <citation type="submission" date="2024-11" db="EMBL/GenBank/DDBJ databases">
        <title>Chromosome-level genome assembly of Eucalyptus globulus Labill. provides insights into its genome evolution.</title>
        <authorList>
            <person name="Li X."/>
        </authorList>
    </citation>
    <scope>NUCLEOTIDE SEQUENCE [LARGE SCALE GENOMIC DNA]</scope>
    <source>
        <strain evidence="6">CL2024</strain>
        <tissue evidence="6">Fresh tender leaves</tissue>
    </source>
</reference>
<dbReference type="Pfam" id="PF00931">
    <property type="entry name" value="NB-ARC"/>
    <property type="match status" value="1"/>
</dbReference>
<sequence>MASSSNTKTAYDAFLSFRGADLRKNFVGHLYQALKQKGIHTFRDNEELEKGDEISPVLMKAIEESCIAIIVFSDDYASSRWCLEEVAKIMECREARNLTVLPVFYKVDPREVREGRNSYRRALNKHESKLGENSEKVMRWKKALFAAGNLSGWHLNDGDESELIQGIVIFILTQLCRTPLHVADYPVGIDSQVVKLRRMLNLESTDDVLMMGLWGQGGIGKTTLAKAIYNDVFRLFEGSSFLAHVRENSKNDKDLVALQEKLLNDVLLPGKHLKVPNVDGGKKLIQQRLGRKRVLVVLDDVDDLHQLRALAGKDKWFGDGSRIIVTTRDSHLLTSHEIDRDRVYGVTALNDGKARELLSNYAFPTHQNLKIRTDLVNGVLDHAKGLPLALEVLGSFLCNRGEAEWASTLRRLSRFPNKTINDVLKISYMGLEEDHKEIFLHIACFFKGWKAYYVDEILYSCDFEPTIGLKVLSERSLIKINSGTLEMHDLIRSMGMHIVKQESDDPRRRSRLWLYEDVVDVLSRDMVRFANMIKTLLLIFDSNY</sequence>
<dbReference type="GO" id="GO:0006952">
    <property type="term" value="P:defense response"/>
    <property type="evidence" value="ECO:0007669"/>
    <property type="project" value="UniProtKB-KW"/>
</dbReference>
<dbReference type="InterPro" id="IPR042197">
    <property type="entry name" value="Apaf_helical"/>
</dbReference>
<dbReference type="PRINTS" id="PR00364">
    <property type="entry name" value="DISEASERSIST"/>
</dbReference>
<feature type="domain" description="TIR" evidence="5">
    <location>
        <begin position="9"/>
        <end position="175"/>
    </location>
</feature>
<keyword evidence="3" id="KW-0611">Plant defense</keyword>
<dbReference type="PROSITE" id="PS50104">
    <property type="entry name" value="TIR"/>
    <property type="match status" value="1"/>
</dbReference>
<name>A0ABD3KMX8_EUCGL</name>
<keyword evidence="2" id="KW-0677">Repeat</keyword>
<dbReference type="Proteomes" id="UP001634007">
    <property type="component" value="Unassembled WGS sequence"/>
</dbReference>
<protein>
    <recommendedName>
        <fullName evidence="5">TIR domain-containing protein</fullName>
    </recommendedName>
</protein>
<dbReference type="Pfam" id="PF01582">
    <property type="entry name" value="TIR"/>
    <property type="match status" value="1"/>
</dbReference>
<keyword evidence="4" id="KW-0520">NAD</keyword>
<dbReference type="SUPFAM" id="SSF52540">
    <property type="entry name" value="P-loop containing nucleoside triphosphate hydrolases"/>
    <property type="match status" value="1"/>
</dbReference>
<dbReference type="InterPro" id="IPR058192">
    <property type="entry name" value="WHD_ROQ1-like"/>
</dbReference>
<evidence type="ECO:0000256" key="4">
    <source>
        <dbReference type="ARBA" id="ARBA00023027"/>
    </source>
</evidence>